<gene>
    <name evidence="9" type="ORF">CN551_15545</name>
</gene>
<proteinExistence type="inferred from homology"/>
<comment type="caution">
    <text evidence="9">The sequence shown here is derived from an EMBL/GenBank/DDBJ whole genome shotgun (WGS) entry which is preliminary data.</text>
</comment>
<dbReference type="Pfam" id="PF08239">
    <property type="entry name" value="SH3_3"/>
    <property type="match status" value="3"/>
</dbReference>
<dbReference type="SUPFAM" id="SSF50044">
    <property type="entry name" value="SH3-domain"/>
    <property type="match status" value="2"/>
</dbReference>
<keyword evidence="6" id="KW-0732">Signal</keyword>
<evidence type="ECO:0000313" key="10">
    <source>
        <dbReference type="Proteomes" id="UP000220078"/>
    </source>
</evidence>
<dbReference type="Gene3D" id="3.90.1720.10">
    <property type="entry name" value="endopeptidase domain like (from Nostoc punctiforme)"/>
    <property type="match status" value="1"/>
</dbReference>
<accession>A0AB36T2I0</accession>
<feature type="domain" description="SH3b" evidence="7">
    <location>
        <begin position="131"/>
        <end position="193"/>
    </location>
</feature>
<reference evidence="9 10" key="1">
    <citation type="submission" date="2017-09" db="EMBL/GenBank/DDBJ databases">
        <title>Large-scale bioinformatics analysis of Bacillus genomes uncovers conserved roles of natural products in bacterial physiology.</title>
        <authorList>
            <consortium name="Agbiome Team Llc"/>
            <person name="Bleich R.M."/>
            <person name="Kirk G.J."/>
            <person name="Santa Maria K.C."/>
            <person name="Allen S.E."/>
            <person name="Farag S."/>
            <person name="Shank E.A."/>
            <person name="Bowers A."/>
        </authorList>
    </citation>
    <scope>NUCLEOTIDE SEQUENCE [LARGE SCALE GENOMIC DNA]</scope>
    <source>
        <strain evidence="9 10">AFS027629</strain>
    </source>
</reference>
<dbReference type="InterPro" id="IPR003646">
    <property type="entry name" value="SH3-like_bac-type"/>
</dbReference>
<dbReference type="PANTHER" id="PTHR34408">
    <property type="entry name" value="FAMILY PROTEIN, PUTATIVE-RELATED"/>
    <property type="match status" value="1"/>
</dbReference>
<dbReference type="Pfam" id="PF00877">
    <property type="entry name" value="NLPC_P60"/>
    <property type="match status" value="1"/>
</dbReference>
<keyword evidence="3" id="KW-0378">Hydrolase</keyword>
<dbReference type="PROSITE" id="PS51781">
    <property type="entry name" value="SH3B"/>
    <property type="match status" value="3"/>
</dbReference>
<dbReference type="RefSeq" id="WP_097879085.1">
    <property type="nucleotide sequence ID" value="NZ_JBEUTG010000040.1"/>
</dbReference>
<dbReference type="SMART" id="SM00287">
    <property type="entry name" value="SH3b"/>
    <property type="match status" value="3"/>
</dbReference>
<dbReference type="PANTHER" id="PTHR34408:SF1">
    <property type="entry name" value="GLYCOSYL HYDROLASE FAMILY 19 DOMAIN-CONTAINING PROTEIN HI_1415"/>
    <property type="match status" value="1"/>
</dbReference>
<keyword evidence="4" id="KW-0788">Thiol protease</keyword>
<dbReference type="GO" id="GO:0006508">
    <property type="term" value="P:proteolysis"/>
    <property type="evidence" value="ECO:0007669"/>
    <property type="project" value="UniProtKB-KW"/>
</dbReference>
<evidence type="ECO:0000259" key="8">
    <source>
        <dbReference type="PROSITE" id="PS51935"/>
    </source>
</evidence>
<keyword evidence="2" id="KW-0645">Protease</keyword>
<dbReference type="InterPro" id="IPR000064">
    <property type="entry name" value="NLP_P60_dom"/>
</dbReference>
<dbReference type="EMBL" id="NUAP01000028">
    <property type="protein sequence ID" value="PEN88007.1"/>
    <property type="molecule type" value="Genomic_DNA"/>
</dbReference>
<evidence type="ECO:0000256" key="3">
    <source>
        <dbReference type="ARBA" id="ARBA00022801"/>
    </source>
</evidence>
<feature type="chain" id="PRO_5044197254" evidence="6">
    <location>
        <begin position="27"/>
        <end position="425"/>
    </location>
</feature>
<dbReference type="PROSITE" id="PS51935">
    <property type="entry name" value="NLPC_P60"/>
    <property type="match status" value="1"/>
</dbReference>
<dbReference type="InterPro" id="IPR038765">
    <property type="entry name" value="Papain-like_cys_pep_sf"/>
</dbReference>
<dbReference type="Gene3D" id="2.30.30.40">
    <property type="entry name" value="SH3 Domains"/>
    <property type="match status" value="3"/>
</dbReference>
<comment type="similarity">
    <text evidence="1">Belongs to the peptidase C40 family.</text>
</comment>
<feature type="domain" description="NlpC/P60" evidence="8">
    <location>
        <begin position="303"/>
        <end position="425"/>
    </location>
</feature>
<dbReference type="InterPro" id="IPR052354">
    <property type="entry name" value="Cell_Wall_Dynamics_Protein"/>
</dbReference>
<evidence type="ECO:0000256" key="2">
    <source>
        <dbReference type="ARBA" id="ARBA00022670"/>
    </source>
</evidence>
<feature type="domain" description="SH3b" evidence="7">
    <location>
        <begin position="59"/>
        <end position="121"/>
    </location>
</feature>
<feature type="region of interest" description="Disordered" evidence="5">
    <location>
        <begin position="284"/>
        <end position="308"/>
    </location>
</feature>
<name>A0AB36T2I0_9BACI</name>
<dbReference type="Proteomes" id="UP000220078">
    <property type="component" value="Unassembled WGS sequence"/>
</dbReference>
<dbReference type="AlphaFoldDB" id="A0AB36T2I0"/>
<evidence type="ECO:0000256" key="5">
    <source>
        <dbReference type="SAM" id="MobiDB-lite"/>
    </source>
</evidence>
<dbReference type="SUPFAM" id="SSF54001">
    <property type="entry name" value="Cysteine proteinases"/>
    <property type="match status" value="1"/>
</dbReference>
<evidence type="ECO:0000259" key="7">
    <source>
        <dbReference type="PROSITE" id="PS51781"/>
    </source>
</evidence>
<dbReference type="NCBIfam" id="NF040678">
    <property type="entry name" value="EntFM_CwpFM"/>
    <property type="match status" value="1"/>
</dbReference>
<sequence length="425" mass="44319">MKKVIAGLAAASVAGVAVPGMDSAHAQVSNEALKEINGQTQTQTQTTVTETKKVETTSELKYTVTADVLNVRSGAGTGHNVISKVKQGQVLQVIGQENGWFKVSVNGQTGYVSGDFVTTGGNKGTTVQQGTGTYTVNVSSLNVRTGPSTSHTVLGSVNKGKTVQVVGEVQDWFKINFNGGTGYVSKDFVTKGGSAVSNETQKPTTNNNNTTTVQTGGSYVVNTGALKVRTGPATYNAVIGGVTNGKVLNVTGAENGWYKINHNGRTGYVSADYVKFVKGGVTGGNQGSNQGSNQVQKPTAPTGGDTSSIAGFARSLNGSPYRTAGTTPAGFDCSGFIHYVLNQTGHKGARQTVAGYWSSKTKTSNPQPGDLVYFQNTYKPGPSHMGVYLGNGQFISAETDATGVRISSVSNSYWSKHILGYTKAY</sequence>
<evidence type="ECO:0000256" key="4">
    <source>
        <dbReference type="ARBA" id="ARBA00022807"/>
    </source>
</evidence>
<evidence type="ECO:0000256" key="6">
    <source>
        <dbReference type="SAM" id="SignalP"/>
    </source>
</evidence>
<feature type="domain" description="SH3b" evidence="7">
    <location>
        <begin position="216"/>
        <end position="278"/>
    </location>
</feature>
<dbReference type="InterPro" id="IPR036028">
    <property type="entry name" value="SH3-like_dom_sf"/>
</dbReference>
<dbReference type="GO" id="GO:0008234">
    <property type="term" value="F:cysteine-type peptidase activity"/>
    <property type="evidence" value="ECO:0007669"/>
    <property type="project" value="UniProtKB-KW"/>
</dbReference>
<protein>
    <submittedName>
        <fullName evidence="9">Peptidase P60</fullName>
    </submittedName>
</protein>
<evidence type="ECO:0000313" key="9">
    <source>
        <dbReference type="EMBL" id="PEN88007.1"/>
    </source>
</evidence>
<feature type="region of interest" description="Disordered" evidence="5">
    <location>
        <begin position="196"/>
        <end position="215"/>
    </location>
</feature>
<feature type="compositionally biased region" description="Low complexity" evidence="5">
    <location>
        <begin position="287"/>
        <end position="296"/>
    </location>
</feature>
<evidence type="ECO:0000256" key="1">
    <source>
        <dbReference type="ARBA" id="ARBA00007074"/>
    </source>
</evidence>
<feature type="signal peptide" evidence="6">
    <location>
        <begin position="1"/>
        <end position="26"/>
    </location>
</feature>
<organism evidence="9 10">
    <name type="scientific">Bacillus toyonensis</name>
    <dbReference type="NCBI Taxonomy" id="155322"/>
    <lineage>
        <taxon>Bacteria</taxon>
        <taxon>Bacillati</taxon>
        <taxon>Bacillota</taxon>
        <taxon>Bacilli</taxon>
        <taxon>Bacillales</taxon>
        <taxon>Bacillaceae</taxon>
        <taxon>Bacillus</taxon>
        <taxon>Bacillus cereus group</taxon>
    </lineage>
</organism>